<keyword evidence="1" id="KW-0175">Coiled coil</keyword>
<evidence type="ECO:0000256" key="1">
    <source>
        <dbReference type="SAM" id="Coils"/>
    </source>
</evidence>
<dbReference type="OrthoDB" id="389706at2"/>
<evidence type="ECO:0000313" key="4">
    <source>
        <dbReference type="Proteomes" id="UP000294309"/>
    </source>
</evidence>
<dbReference type="Proteomes" id="UP000294309">
    <property type="component" value="Chromosome"/>
</dbReference>
<keyword evidence="2" id="KW-1133">Transmembrane helix</keyword>
<keyword evidence="4" id="KW-1185">Reference proteome</keyword>
<name>A0A4P7AJ64_9MOLU</name>
<reference evidence="3 4" key="1">
    <citation type="submission" date="2019-03" db="EMBL/GenBank/DDBJ databases">
        <title>Complete genome sequence of Spiroplasma gladiatoris TG-1 (DSM 22552).</title>
        <authorList>
            <person name="Lin Y.-C."/>
            <person name="Chou L."/>
            <person name="Kuo C.-H."/>
        </authorList>
    </citation>
    <scope>NUCLEOTIDE SEQUENCE [LARGE SCALE GENOMIC DNA]</scope>
    <source>
        <strain evidence="3 4">TG-1</strain>
    </source>
</reference>
<accession>A0A4P7AJ64</accession>
<organism evidence="3 4">
    <name type="scientific">Spiroplasma gladiatoris</name>
    <dbReference type="NCBI Taxonomy" id="2143"/>
    <lineage>
        <taxon>Bacteria</taxon>
        <taxon>Bacillati</taxon>
        <taxon>Mycoplasmatota</taxon>
        <taxon>Mollicutes</taxon>
        <taxon>Entomoplasmatales</taxon>
        <taxon>Spiroplasmataceae</taxon>
        <taxon>Spiroplasma</taxon>
    </lineage>
</organism>
<feature type="coiled-coil region" evidence="1">
    <location>
        <begin position="10"/>
        <end position="40"/>
    </location>
</feature>
<proteinExistence type="predicted"/>
<sequence>MFEKYNDMNIDDLNKNKLDLENKLDELKIAEKKSEKIIKKNLAWWFLLPIFGLFIYNSIYVKRKQNSQEGQNLLKIKSEMAMLELEIKIIENKIEIQNSNQKEE</sequence>
<dbReference type="AlphaFoldDB" id="A0A4P7AJ64"/>
<dbReference type="EMBL" id="CP038013">
    <property type="protein sequence ID" value="QBQ07696.1"/>
    <property type="molecule type" value="Genomic_DNA"/>
</dbReference>
<keyword evidence="2" id="KW-0472">Membrane</keyword>
<dbReference type="KEGG" id="sgq:SGLAD_v1c04970"/>
<keyword evidence="2" id="KW-0812">Transmembrane</keyword>
<dbReference type="RefSeq" id="WP_134297485.1">
    <property type="nucleotide sequence ID" value="NZ_CP038013.1"/>
</dbReference>
<feature type="coiled-coil region" evidence="1">
    <location>
        <begin position="73"/>
        <end position="100"/>
    </location>
</feature>
<gene>
    <name evidence="3" type="ORF">SGLAD_v1c04970</name>
</gene>
<evidence type="ECO:0000313" key="3">
    <source>
        <dbReference type="EMBL" id="QBQ07696.1"/>
    </source>
</evidence>
<evidence type="ECO:0000256" key="2">
    <source>
        <dbReference type="SAM" id="Phobius"/>
    </source>
</evidence>
<protein>
    <submittedName>
        <fullName evidence="3">Uncharacterized protein</fullName>
    </submittedName>
</protein>
<feature type="transmembrane region" description="Helical" evidence="2">
    <location>
        <begin position="42"/>
        <end position="61"/>
    </location>
</feature>